<dbReference type="InterPro" id="IPR036085">
    <property type="entry name" value="PAZ_dom_sf"/>
</dbReference>
<dbReference type="InterPro" id="IPR003100">
    <property type="entry name" value="PAZ_dom"/>
</dbReference>
<dbReference type="InterPro" id="IPR006935">
    <property type="entry name" value="Helicase/UvrB_N"/>
</dbReference>
<dbReference type="PANTHER" id="PTHR14950:SF79">
    <property type="entry name" value="DICER-LIKE PROTEIN 4"/>
    <property type="match status" value="1"/>
</dbReference>
<evidence type="ECO:0000256" key="14">
    <source>
        <dbReference type="ARBA" id="ARBA00035116"/>
    </source>
</evidence>
<dbReference type="SMART" id="SM00487">
    <property type="entry name" value="DEXDc"/>
    <property type="match status" value="1"/>
</dbReference>
<dbReference type="Gene3D" id="1.10.1520.10">
    <property type="entry name" value="Ribonuclease III domain"/>
    <property type="match status" value="2"/>
</dbReference>
<evidence type="ECO:0000256" key="13">
    <source>
        <dbReference type="ARBA" id="ARBA00023211"/>
    </source>
</evidence>
<gene>
    <name evidence="23" type="primary">LOC112277957</name>
</gene>
<feature type="domain" description="Dicer dsRNA-binding fold" evidence="22">
    <location>
        <begin position="574"/>
        <end position="664"/>
    </location>
</feature>
<keyword evidence="10" id="KW-0067">ATP-binding</keyword>
<dbReference type="PANTHER" id="PTHR14950">
    <property type="entry name" value="DICER-RELATED"/>
    <property type="match status" value="1"/>
</dbReference>
<dbReference type="CDD" id="cd19869">
    <property type="entry name" value="DSRM_DCL_plant"/>
    <property type="match status" value="1"/>
</dbReference>
<dbReference type="Gene3D" id="3.30.160.380">
    <property type="entry name" value="Dicer dimerisation domain"/>
    <property type="match status" value="1"/>
</dbReference>
<dbReference type="Pfam" id="PF03368">
    <property type="entry name" value="Dicer_dimer"/>
    <property type="match status" value="1"/>
</dbReference>
<evidence type="ECO:0000256" key="4">
    <source>
        <dbReference type="ARBA" id="ARBA00022723"/>
    </source>
</evidence>
<feature type="domain" description="Helicase ATP-binding" evidence="20">
    <location>
        <begin position="38"/>
        <end position="215"/>
    </location>
</feature>
<evidence type="ECO:0000313" key="24">
    <source>
        <dbReference type="Proteomes" id="UP000006727"/>
    </source>
</evidence>
<reference evidence="23 24" key="2">
    <citation type="journal article" date="2018" name="Plant J.">
        <title>The Physcomitrella patens chromosome-scale assembly reveals moss genome structure and evolution.</title>
        <authorList>
            <person name="Lang D."/>
            <person name="Ullrich K.K."/>
            <person name="Murat F."/>
            <person name="Fuchs J."/>
            <person name="Jenkins J."/>
            <person name="Haas F.B."/>
            <person name="Piednoel M."/>
            <person name="Gundlach H."/>
            <person name="Van Bel M."/>
            <person name="Meyberg R."/>
            <person name="Vives C."/>
            <person name="Morata J."/>
            <person name="Symeonidi A."/>
            <person name="Hiss M."/>
            <person name="Muchero W."/>
            <person name="Kamisugi Y."/>
            <person name="Saleh O."/>
            <person name="Blanc G."/>
            <person name="Decker E.L."/>
            <person name="van Gessel N."/>
            <person name="Grimwood J."/>
            <person name="Hayes R.D."/>
            <person name="Graham S.W."/>
            <person name="Gunter L.E."/>
            <person name="McDaniel S.F."/>
            <person name="Hoernstein S.N.W."/>
            <person name="Larsson A."/>
            <person name="Li F.W."/>
            <person name="Perroud P.F."/>
            <person name="Phillips J."/>
            <person name="Ranjan P."/>
            <person name="Rokshar D.S."/>
            <person name="Rothfels C.J."/>
            <person name="Schneider L."/>
            <person name="Shu S."/>
            <person name="Stevenson D.W."/>
            <person name="Thummler F."/>
            <person name="Tillich M."/>
            <person name="Villarreal Aguilar J.C."/>
            <person name="Widiez T."/>
            <person name="Wong G.K."/>
            <person name="Wymore A."/>
            <person name="Zhang Y."/>
            <person name="Zimmer A.D."/>
            <person name="Quatrano R.S."/>
            <person name="Mayer K.F.X."/>
            <person name="Goodstein D."/>
            <person name="Casacuberta J.M."/>
            <person name="Vandepoele K."/>
            <person name="Reski R."/>
            <person name="Cuming A.C."/>
            <person name="Tuskan G.A."/>
            <person name="Maumus F."/>
            <person name="Salse J."/>
            <person name="Schmutz J."/>
            <person name="Rensing S.A."/>
        </authorList>
    </citation>
    <scope>NUCLEOTIDE SEQUENCE [LARGE SCALE GENOMIC DNA]</scope>
    <source>
        <strain evidence="23 24">cv. Gransden 2004</strain>
    </source>
</reference>
<dbReference type="GO" id="GO:0046872">
    <property type="term" value="F:metal ion binding"/>
    <property type="evidence" value="ECO:0007669"/>
    <property type="project" value="UniProtKB-KW"/>
</dbReference>
<dbReference type="Gene3D" id="2.170.260.10">
    <property type="entry name" value="paz domain"/>
    <property type="match status" value="1"/>
</dbReference>
<keyword evidence="3" id="KW-0540">Nuclease</keyword>
<dbReference type="Proteomes" id="UP000006727">
    <property type="component" value="Chromosome 26"/>
</dbReference>
<dbReference type="PROSITE" id="PS51194">
    <property type="entry name" value="HELICASE_CTER"/>
    <property type="match status" value="1"/>
</dbReference>
<comment type="cofactor">
    <cofactor evidence="2">
        <name>Mg(2+)</name>
        <dbReference type="ChEBI" id="CHEBI:18420"/>
    </cofactor>
</comment>
<reference evidence="23" key="3">
    <citation type="submission" date="2020-12" db="UniProtKB">
        <authorList>
            <consortium name="EnsemblPlants"/>
        </authorList>
    </citation>
    <scope>IDENTIFICATION</scope>
</reference>
<evidence type="ECO:0000256" key="8">
    <source>
        <dbReference type="ARBA" id="ARBA00022801"/>
    </source>
</evidence>
<keyword evidence="11" id="KW-0460">Magnesium</keyword>
<evidence type="ECO:0000259" key="17">
    <source>
        <dbReference type="PROSITE" id="PS50137"/>
    </source>
</evidence>
<feature type="domain" description="RNase III" evidence="18">
    <location>
        <begin position="989"/>
        <end position="1134"/>
    </location>
</feature>
<dbReference type="InterPro" id="IPR000999">
    <property type="entry name" value="RNase_III_dom"/>
</dbReference>
<keyword evidence="24" id="KW-1185">Reference proteome</keyword>
<dbReference type="InterPro" id="IPR014720">
    <property type="entry name" value="dsRBD_dom"/>
</dbReference>
<dbReference type="FunFam" id="1.10.1520.10:FF:000004">
    <property type="entry name" value="Endoribonuclease dicer-like 1"/>
    <property type="match status" value="1"/>
</dbReference>
<comment type="cofactor">
    <cofactor evidence="1">
        <name>Mn(2+)</name>
        <dbReference type="ChEBI" id="CHEBI:29035"/>
    </cofactor>
</comment>
<evidence type="ECO:0000256" key="7">
    <source>
        <dbReference type="ARBA" id="ARBA00022759"/>
    </source>
</evidence>
<evidence type="ECO:0000256" key="3">
    <source>
        <dbReference type="ARBA" id="ARBA00022722"/>
    </source>
</evidence>
<evidence type="ECO:0000256" key="9">
    <source>
        <dbReference type="ARBA" id="ARBA00022806"/>
    </source>
</evidence>
<dbReference type="CDD" id="cd00593">
    <property type="entry name" value="RIBOc"/>
    <property type="match status" value="2"/>
</dbReference>
<keyword evidence="4" id="KW-0479">Metal-binding</keyword>
<evidence type="ECO:0000256" key="1">
    <source>
        <dbReference type="ARBA" id="ARBA00001936"/>
    </source>
</evidence>
<dbReference type="EMBL" id="ABEU02000026">
    <property type="status" value="NOT_ANNOTATED_CDS"/>
    <property type="molecule type" value="Genomic_DNA"/>
</dbReference>
<dbReference type="SUPFAM" id="SSF69065">
    <property type="entry name" value="RNase III domain-like"/>
    <property type="match status" value="2"/>
</dbReference>
<dbReference type="InterPro" id="IPR014001">
    <property type="entry name" value="Helicase_ATP-bd"/>
</dbReference>
<evidence type="ECO:0000256" key="15">
    <source>
        <dbReference type="PROSITE-ProRule" id="PRU00657"/>
    </source>
</evidence>
<evidence type="ECO:0000256" key="5">
    <source>
        <dbReference type="ARBA" id="ARBA00022737"/>
    </source>
</evidence>
<feature type="region of interest" description="Disordered" evidence="16">
    <location>
        <begin position="1636"/>
        <end position="1657"/>
    </location>
</feature>
<dbReference type="Pfam" id="PF04851">
    <property type="entry name" value="ResIII"/>
    <property type="match status" value="1"/>
</dbReference>
<dbReference type="GO" id="GO:0003723">
    <property type="term" value="F:RNA binding"/>
    <property type="evidence" value="ECO:0000318"/>
    <property type="project" value="GO_Central"/>
</dbReference>
<evidence type="ECO:0000256" key="16">
    <source>
        <dbReference type="SAM" id="MobiDB-lite"/>
    </source>
</evidence>
<keyword evidence="5" id="KW-0677">Repeat</keyword>
<reference evidence="23 24" key="1">
    <citation type="journal article" date="2008" name="Science">
        <title>The Physcomitrella genome reveals evolutionary insights into the conquest of land by plants.</title>
        <authorList>
            <person name="Rensing S."/>
            <person name="Lang D."/>
            <person name="Zimmer A."/>
            <person name="Terry A."/>
            <person name="Salamov A."/>
            <person name="Shapiro H."/>
            <person name="Nishiyama T."/>
            <person name="Perroud P.-F."/>
            <person name="Lindquist E."/>
            <person name="Kamisugi Y."/>
            <person name="Tanahashi T."/>
            <person name="Sakakibara K."/>
            <person name="Fujita T."/>
            <person name="Oishi K."/>
            <person name="Shin-I T."/>
            <person name="Kuroki Y."/>
            <person name="Toyoda A."/>
            <person name="Suzuki Y."/>
            <person name="Hashimoto A."/>
            <person name="Yamaguchi K."/>
            <person name="Sugano A."/>
            <person name="Kohara Y."/>
            <person name="Fujiyama A."/>
            <person name="Anterola A."/>
            <person name="Aoki S."/>
            <person name="Ashton N."/>
            <person name="Barbazuk W.B."/>
            <person name="Barker E."/>
            <person name="Bennetzen J."/>
            <person name="Bezanilla M."/>
            <person name="Blankenship R."/>
            <person name="Cho S.H."/>
            <person name="Dutcher S."/>
            <person name="Estelle M."/>
            <person name="Fawcett J.A."/>
            <person name="Gundlach H."/>
            <person name="Hanada K."/>
            <person name="Heyl A."/>
            <person name="Hicks K.A."/>
            <person name="Hugh J."/>
            <person name="Lohr M."/>
            <person name="Mayer K."/>
            <person name="Melkozernov A."/>
            <person name="Murata T."/>
            <person name="Nelson D."/>
            <person name="Pils B."/>
            <person name="Prigge M."/>
            <person name="Reiss B."/>
            <person name="Renner T."/>
            <person name="Rombauts S."/>
            <person name="Rushton P."/>
            <person name="Sanderfoot A."/>
            <person name="Schween G."/>
            <person name="Shiu S.-H."/>
            <person name="Stueber K."/>
            <person name="Theodoulou F.L."/>
            <person name="Tu H."/>
            <person name="Van de Peer Y."/>
            <person name="Verrier P.J."/>
            <person name="Waters E."/>
            <person name="Wood A."/>
            <person name="Yang L."/>
            <person name="Cove D."/>
            <person name="Cuming A."/>
            <person name="Hasebe M."/>
            <person name="Lucas S."/>
            <person name="Mishler D.B."/>
            <person name="Reski R."/>
            <person name="Grigoriev I."/>
            <person name="Quatrano R.S."/>
            <person name="Boore J.L."/>
        </authorList>
    </citation>
    <scope>NUCLEOTIDE SEQUENCE [LARGE SCALE GENOMIC DNA]</scope>
    <source>
        <strain evidence="23 24">cv. Gransden 2004</strain>
    </source>
</reference>
<evidence type="ECO:0000259" key="18">
    <source>
        <dbReference type="PROSITE" id="PS50142"/>
    </source>
</evidence>
<dbReference type="FunFam" id="3.40.50.300:FF:001988">
    <property type="entry name" value="Dicer-like protein 1"/>
    <property type="match status" value="1"/>
</dbReference>
<dbReference type="GO" id="GO:0003677">
    <property type="term" value="F:DNA binding"/>
    <property type="evidence" value="ECO:0007669"/>
    <property type="project" value="InterPro"/>
</dbReference>
<dbReference type="SMART" id="SM00949">
    <property type="entry name" value="PAZ"/>
    <property type="match status" value="1"/>
</dbReference>
<dbReference type="Pfam" id="PF02170">
    <property type="entry name" value="PAZ"/>
    <property type="match status" value="1"/>
</dbReference>
<evidence type="ECO:0000256" key="11">
    <source>
        <dbReference type="ARBA" id="ARBA00022842"/>
    </source>
</evidence>
<dbReference type="SMART" id="SM00535">
    <property type="entry name" value="RIBOc"/>
    <property type="match status" value="2"/>
</dbReference>
<dbReference type="GO" id="GO:0005737">
    <property type="term" value="C:cytoplasm"/>
    <property type="evidence" value="ECO:0000318"/>
    <property type="project" value="GO_Central"/>
</dbReference>
<feature type="compositionally biased region" description="Low complexity" evidence="16">
    <location>
        <begin position="1525"/>
        <end position="1536"/>
    </location>
</feature>
<dbReference type="InterPro" id="IPR005034">
    <property type="entry name" value="Dicer_dimerisation"/>
</dbReference>
<dbReference type="InterPro" id="IPR001650">
    <property type="entry name" value="Helicase_C-like"/>
</dbReference>
<dbReference type="CDD" id="cd00048">
    <property type="entry name" value="DSRM_SF"/>
    <property type="match status" value="1"/>
</dbReference>
<evidence type="ECO:0000313" key="23">
    <source>
        <dbReference type="EnsemblPlants" id="Pp3c26_370V3.2"/>
    </source>
</evidence>
<dbReference type="SMART" id="SM00490">
    <property type="entry name" value="HELICc"/>
    <property type="match status" value="1"/>
</dbReference>
<dbReference type="EnsemblPlants" id="Pp3c26_370V3.2">
    <property type="protein sequence ID" value="Pp3c26_370V3.2"/>
    <property type="gene ID" value="Pp3c26_370"/>
</dbReference>
<dbReference type="GO" id="GO:0005634">
    <property type="term" value="C:nucleus"/>
    <property type="evidence" value="ECO:0000318"/>
    <property type="project" value="GO_Central"/>
</dbReference>
<dbReference type="Pfam" id="PF00636">
    <property type="entry name" value="Ribonuclease_3"/>
    <property type="match status" value="2"/>
</dbReference>
<evidence type="ECO:0000259" key="21">
    <source>
        <dbReference type="PROSITE" id="PS51194"/>
    </source>
</evidence>
<dbReference type="GO" id="GO:0005524">
    <property type="term" value="F:ATP binding"/>
    <property type="evidence" value="ECO:0007669"/>
    <property type="project" value="UniProtKB-KW"/>
</dbReference>
<dbReference type="GO" id="GO:0004525">
    <property type="term" value="F:ribonuclease III activity"/>
    <property type="evidence" value="ECO:0000318"/>
    <property type="project" value="GO_Central"/>
</dbReference>
<protein>
    <submittedName>
        <fullName evidence="23">Uncharacterized protein</fullName>
    </submittedName>
</protein>
<name>A0A7I4FIW9_PHYPA</name>
<dbReference type="Gene3D" id="3.30.160.20">
    <property type="match status" value="2"/>
</dbReference>
<dbReference type="InterPro" id="IPR027417">
    <property type="entry name" value="P-loop_NTPase"/>
</dbReference>
<proteinExistence type="inferred from homology"/>
<evidence type="ECO:0000256" key="2">
    <source>
        <dbReference type="ARBA" id="ARBA00001946"/>
    </source>
</evidence>
<dbReference type="Pfam" id="PF14709">
    <property type="entry name" value="DND1_DSRM"/>
    <property type="match status" value="1"/>
</dbReference>
<evidence type="ECO:0000259" key="20">
    <source>
        <dbReference type="PROSITE" id="PS51192"/>
    </source>
</evidence>
<evidence type="ECO:0000259" key="22">
    <source>
        <dbReference type="PROSITE" id="PS51327"/>
    </source>
</evidence>
<keyword evidence="7" id="KW-0255">Endonuclease</keyword>
<evidence type="ECO:0000256" key="10">
    <source>
        <dbReference type="ARBA" id="ARBA00022840"/>
    </source>
</evidence>
<dbReference type="PROSITE" id="PS50137">
    <property type="entry name" value="DS_RBD"/>
    <property type="match status" value="1"/>
</dbReference>
<keyword evidence="13" id="KW-0464">Manganese</keyword>
<organism evidence="23 24">
    <name type="scientific">Physcomitrium patens</name>
    <name type="common">Spreading-leaved earth moss</name>
    <name type="synonym">Physcomitrella patens</name>
    <dbReference type="NCBI Taxonomy" id="3218"/>
    <lineage>
        <taxon>Eukaryota</taxon>
        <taxon>Viridiplantae</taxon>
        <taxon>Streptophyta</taxon>
        <taxon>Embryophyta</taxon>
        <taxon>Bryophyta</taxon>
        <taxon>Bryophytina</taxon>
        <taxon>Bryopsida</taxon>
        <taxon>Funariidae</taxon>
        <taxon>Funariales</taxon>
        <taxon>Funariaceae</taxon>
        <taxon>Physcomitrium</taxon>
    </lineage>
</organism>
<evidence type="ECO:0000256" key="12">
    <source>
        <dbReference type="ARBA" id="ARBA00022884"/>
    </source>
</evidence>
<feature type="domain" description="PAZ" evidence="19">
    <location>
        <begin position="850"/>
        <end position="968"/>
    </location>
</feature>
<dbReference type="FunFam" id="3.30.160.380:FF:000001">
    <property type="entry name" value="Endoribonuclease dicer-like 1"/>
    <property type="match status" value="1"/>
</dbReference>
<dbReference type="GO" id="GO:0004386">
    <property type="term" value="F:helicase activity"/>
    <property type="evidence" value="ECO:0007669"/>
    <property type="project" value="UniProtKB-KW"/>
</dbReference>
<dbReference type="Gene3D" id="3.40.50.300">
    <property type="entry name" value="P-loop containing nucleotide triphosphate hydrolases"/>
    <property type="match status" value="2"/>
</dbReference>
<accession>A0A7I4FIW9</accession>
<dbReference type="InParanoid" id="A0A7I4FIW9"/>
<dbReference type="SUPFAM" id="SSF54768">
    <property type="entry name" value="dsRNA-binding domain-like"/>
    <property type="match status" value="2"/>
</dbReference>
<keyword evidence="6" id="KW-0547">Nucleotide-binding</keyword>
<dbReference type="PROSITE" id="PS51192">
    <property type="entry name" value="HELICASE_ATP_BIND_1"/>
    <property type="match status" value="1"/>
</dbReference>
<evidence type="ECO:0000256" key="6">
    <source>
        <dbReference type="ARBA" id="ARBA00022741"/>
    </source>
</evidence>
<feature type="domain" description="Helicase C-terminal" evidence="21">
    <location>
        <begin position="384"/>
        <end position="547"/>
    </location>
</feature>
<keyword evidence="9" id="KW-0347">Helicase</keyword>
<dbReference type="PROSITE" id="PS50821">
    <property type="entry name" value="PAZ"/>
    <property type="match status" value="1"/>
</dbReference>
<dbReference type="FunCoup" id="A0A7I4FIW9">
    <property type="interactions" value="3197"/>
</dbReference>
<dbReference type="InterPro" id="IPR038248">
    <property type="entry name" value="Dicer_dimer_sf"/>
</dbReference>
<dbReference type="PROSITE" id="PS51327">
    <property type="entry name" value="DICER_DSRBF"/>
    <property type="match status" value="1"/>
</dbReference>
<dbReference type="CDD" id="cd18034">
    <property type="entry name" value="DEXHc_dicer"/>
    <property type="match status" value="1"/>
</dbReference>
<feature type="domain" description="DRBM" evidence="17">
    <location>
        <begin position="1346"/>
        <end position="1414"/>
    </location>
</feature>
<dbReference type="PROSITE" id="PS50142">
    <property type="entry name" value="RNASE_3_2"/>
    <property type="match status" value="2"/>
</dbReference>
<keyword evidence="12 15" id="KW-0694">RNA-binding</keyword>
<evidence type="ECO:0000259" key="19">
    <source>
        <dbReference type="PROSITE" id="PS50821"/>
    </source>
</evidence>
<dbReference type="Pfam" id="PF00271">
    <property type="entry name" value="Helicase_C"/>
    <property type="match status" value="1"/>
</dbReference>
<dbReference type="SUPFAM" id="SSF52540">
    <property type="entry name" value="P-loop containing nucleoside triphosphate hydrolases"/>
    <property type="match status" value="1"/>
</dbReference>
<sequence>MASSVAAANSVLPLDQEGEDEFDALPNVLTPRGYQIEALERAKKEDIIVYLETGCGKTHVAVMLLQHIADLIRKPSTRIAVFLCPSVPLVQQQARVVKRYTNFKVGEYYGEVNNNAWNSKAWEAELENTEIFVMTPAILLHNLHHCFMRMDCIELLIFDECHHAHSHHPYANIMQEFYHGKEDLYRLPRILGMTASPINGKVNCQGDSIRTKIDKIERMLHAKLHTVKESSELDLVVPRPHHKSEYYESAQTPNPVTLKFCQLLFDLQKECIGTLLGTSGCEGELLGELCSGVEKKRVKNVKKLCNSLGYCATELGPRCAYEAVKILLHKYDSDCDPELDSNSEGKKDMLRKILNALNSFLSKEVEATSCAVPDGAANIQNLSSKVQLLINVLERCRDTNEMRCIIFVERKITTRVLASLLSSIEVLSPAFRFQSLAGKNSGSNDMNHKHQQNVVESFRNGEVNVLVSTNVAEEGLDIQNCHLVIRFDLPNTPCSLIQSRGRARCLKSTIIYLIERGNNEQSQRLEQFLLTEESMKEEVLSRIKNAEDVGAPETSTIETFRVESTGATMSTLCSVSLLHQYCARLAHDSFYTPTPQFSYSEDGSGVKCTIKLPTDALVQSVEGRPVSSQADAKRVACLIACERLYDAGALTELLLLKSKENAYSLDAIAPESNSTTGRDPLPSRSIIVPDAFSGTWGSGLNSVELHAYAISFVATPNDRAYVNFGLFLEADMGPEAGSIEVELQLSNRRLVNAKCSPCGTILFEPDQLRNAKSFQERIFSSVLDQKPPVPNIELSGEWNSNRLYLLLPLKEKQDALPLSIDWDCIEDLISDVMKGYNTLEEVPSEIPRSSLLRLIDGYFPVEHVTNSLIQTEHTGKRCLYCARELIPDMNGQSPMIMKVSKYNSYSDYYLKKHNRTLNFVEQPMLKAKPLIQVNNLLTQRTTSERPAAEEQKTESLVELPLELCKIMVKGLSCALTNGISLLPSFMHRLEGLLLAVQFRKSLPSPHSSPVPANLMLEAITTSKCQESFSLEGLELLGDAFLEVSVSERLFLLHNRLDEGELSKRRTNLICNKMLERLGRERGIMNYIRDTQFSPKEWATPGRVRETQCKLPPLQGKTIADVFEALIGAHYIHGGVEAAQAMMGWLGCEVGVSSSIREEARTRVHGQLELLSEAKVSELEILLNYKFQNKGLLVEALTHASCRRHSGDCYQRLEFLGDAVLDFLITKHFYANSANLKRDPGLLTDLRSAAVNNECFARVAVRHNLHLYLLHNSSDLAARVDKYVHGSTTDAQCHGWNGDSGPKVLSDLVESLAGAVFLDSGYKLDTVWNVFKQLLKPLVTPATLRLEPIRELWELCQTEKFGEPNYKKKREAMGDFDMTVTVELKDETITGVGRKPDEKSARKVAAIQALETLKTLGYEHGSRRLERAALYARKFSDLVDVPEERCHSLVFVDEGTSILKNTVEIAGGKCATKVVDFAPAVPDPNSKQDGNPQTTKGEHLPIVDKQLQFTPPTESAEKSFEAEFVSSSSQPEVSSTSGQKDPPVTENSDFQKLCEEVKKSVTMRNNYFSSGPSTPNSVTASTAVTPVQFSHSTSSTVVPTLGSRSYGVPNQPRVLGHATFAGITFVPTDPYSGFPSSHAGVDDGYSKQTSSAPHLRPAPDVGLRLVKGEARSLLNAMCMKHRWGDPVYTLVSKGGVSHAPLFLYMVQTTIILRGRAFEIDAEGEVERDIKGAKDSAAARLLEWLGEEGFFINKCRRVLKRNRTAWREVCGQRKVRVVPLRVIFCFGEGRKASLFAPPQAVSQVK</sequence>
<dbReference type="SUPFAM" id="SSF101690">
    <property type="entry name" value="PAZ domain"/>
    <property type="match status" value="1"/>
</dbReference>
<dbReference type="InterPro" id="IPR036389">
    <property type="entry name" value="RNase_III_sf"/>
</dbReference>
<comment type="similarity">
    <text evidence="14 15">Belongs to the helicase family. Dicer subfamily.</text>
</comment>
<dbReference type="PROSITE" id="PS00517">
    <property type="entry name" value="RNASE_3_1"/>
    <property type="match status" value="1"/>
</dbReference>
<dbReference type="SMART" id="SM00358">
    <property type="entry name" value="DSRM"/>
    <property type="match status" value="2"/>
</dbReference>
<keyword evidence="8" id="KW-0378">Hydrolase</keyword>
<dbReference type="Gramene" id="Pp3c26_370V3.2">
    <property type="protein sequence ID" value="Pp3c26_370V3.2"/>
    <property type="gene ID" value="Pp3c26_370"/>
</dbReference>
<feature type="region of interest" description="Disordered" evidence="16">
    <location>
        <begin position="1510"/>
        <end position="1549"/>
    </location>
</feature>
<feature type="domain" description="RNase III" evidence="18">
    <location>
        <begin position="1175"/>
        <end position="1320"/>
    </location>
</feature>
<dbReference type="GO" id="GO:0030422">
    <property type="term" value="P:siRNA processing"/>
    <property type="evidence" value="ECO:0000318"/>
    <property type="project" value="GO_Central"/>
</dbReference>